<evidence type="ECO:0000256" key="1">
    <source>
        <dbReference type="ARBA" id="ARBA00005771"/>
    </source>
</evidence>
<accession>A0AAN9ALY9</accession>
<dbReference type="InterPro" id="IPR000863">
    <property type="entry name" value="Sulfotransferase_dom"/>
</dbReference>
<evidence type="ECO:0000313" key="4">
    <source>
        <dbReference type="EMBL" id="KAK7089355.1"/>
    </source>
</evidence>
<dbReference type="GO" id="GO:0008146">
    <property type="term" value="F:sulfotransferase activity"/>
    <property type="evidence" value="ECO:0007669"/>
    <property type="project" value="InterPro"/>
</dbReference>
<gene>
    <name evidence="4" type="ORF">V1264_024258</name>
</gene>
<protein>
    <recommendedName>
        <fullName evidence="3">Sulfotransferase domain-containing protein</fullName>
    </recommendedName>
</protein>
<evidence type="ECO:0000256" key="2">
    <source>
        <dbReference type="ARBA" id="ARBA00022679"/>
    </source>
</evidence>
<keyword evidence="5" id="KW-1185">Reference proteome</keyword>
<name>A0AAN9ALY9_9CAEN</name>
<evidence type="ECO:0000313" key="5">
    <source>
        <dbReference type="Proteomes" id="UP001374579"/>
    </source>
</evidence>
<sequence>MSQFLHLKDKFGNDMWFGNTGEVRLAARPNVQDYSKQLQRIRDIKLRHDDVIVVGYPKSGNNWNHQMIRMLLDGTTDLPALNVNSDSFFFLDAFGEECNLLPSEKPRAFMSHLPFRFLPRDVTEKKIKVVYLTRNPKDVTVSLWCHVSNLTVPPGYGGTWPQFFEVMLEHGFWYGDVFDHMKDWEKEINARPGHPIFHSNFEETKKNTVDQVEKLDKFLGTGRGRELCEAIVMTCQLGNMHMTRRHEFTGGKDPWCHKDGISNNAFYRKGMVGDWKNWFTVAQNERFDDVYTTKMAGSKRTFAFE</sequence>
<feature type="domain" description="Sulfotransferase" evidence="3">
    <location>
        <begin position="49"/>
        <end position="298"/>
    </location>
</feature>
<dbReference type="Pfam" id="PF00685">
    <property type="entry name" value="Sulfotransfer_1"/>
    <property type="match status" value="1"/>
</dbReference>
<comment type="caution">
    <text evidence="4">The sequence shown here is derived from an EMBL/GenBank/DDBJ whole genome shotgun (WGS) entry which is preliminary data.</text>
</comment>
<reference evidence="4 5" key="1">
    <citation type="submission" date="2024-02" db="EMBL/GenBank/DDBJ databases">
        <title>Chromosome-scale genome assembly of the rough periwinkle Littorina saxatilis.</title>
        <authorList>
            <person name="De Jode A."/>
            <person name="Faria R."/>
            <person name="Formenti G."/>
            <person name="Sims Y."/>
            <person name="Smith T.P."/>
            <person name="Tracey A."/>
            <person name="Wood J.M.D."/>
            <person name="Zagrodzka Z.B."/>
            <person name="Johannesson K."/>
            <person name="Butlin R.K."/>
            <person name="Leder E.H."/>
        </authorList>
    </citation>
    <scope>NUCLEOTIDE SEQUENCE [LARGE SCALE GENOMIC DNA]</scope>
    <source>
        <strain evidence="4">Snail1</strain>
        <tissue evidence="4">Muscle</tissue>
    </source>
</reference>
<organism evidence="4 5">
    <name type="scientific">Littorina saxatilis</name>
    <dbReference type="NCBI Taxonomy" id="31220"/>
    <lineage>
        <taxon>Eukaryota</taxon>
        <taxon>Metazoa</taxon>
        <taxon>Spiralia</taxon>
        <taxon>Lophotrochozoa</taxon>
        <taxon>Mollusca</taxon>
        <taxon>Gastropoda</taxon>
        <taxon>Caenogastropoda</taxon>
        <taxon>Littorinimorpha</taxon>
        <taxon>Littorinoidea</taxon>
        <taxon>Littorinidae</taxon>
        <taxon>Littorina</taxon>
    </lineage>
</organism>
<dbReference type="SUPFAM" id="SSF52540">
    <property type="entry name" value="P-loop containing nucleoside triphosphate hydrolases"/>
    <property type="match status" value="1"/>
</dbReference>
<keyword evidence="2" id="KW-0808">Transferase</keyword>
<dbReference type="AlphaFoldDB" id="A0AAN9ALY9"/>
<dbReference type="PANTHER" id="PTHR11783">
    <property type="entry name" value="SULFOTRANSFERASE SULT"/>
    <property type="match status" value="1"/>
</dbReference>
<dbReference type="EMBL" id="JBAMIC010002087">
    <property type="protein sequence ID" value="KAK7089355.1"/>
    <property type="molecule type" value="Genomic_DNA"/>
</dbReference>
<dbReference type="InterPro" id="IPR027417">
    <property type="entry name" value="P-loop_NTPase"/>
</dbReference>
<dbReference type="Proteomes" id="UP001374579">
    <property type="component" value="Unassembled WGS sequence"/>
</dbReference>
<comment type="similarity">
    <text evidence="1">Belongs to the sulfotransferase 1 family.</text>
</comment>
<dbReference type="Gene3D" id="3.40.50.300">
    <property type="entry name" value="P-loop containing nucleotide triphosphate hydrolases"/>
    <property type="match status" value="1"/>
</dbReference>
<evidence type="ECO:0000259" key="3">
    <source>
        <dbReference type="Pfam" id="PF00685"/>
    </source>
</evidence>
<proteinExistence type="inferred from homology"/>